<comment type="caution">
    <text evidence="1">The sequence shown here is derived from an EMBL/GenBank/DDBJ whole genome shotgun (WGS) entry which is preliminary data.</text>
</comment>
<evidence type="ECO:0000313" key="1">
    <source>
        <dbReference type="EMBL" id="GAA5041803.1"/>
    </source>
</evidence>
<evidence type="ECO:0000313" key="2">
    <source>
        <dbReference type="Proteomes" id="UP001501729"/>
    </source>
</evidence>
<protein>
    <submittedName>
        <fullName evidence="1">Uncharacterized protein</fullName>
    </submittedName>
</protein>
<proteinExistence type="predicted"/>
<organism evidence="1 2">
    <name type="scientific">Haladaptatus pallidirubidus</name>
    <dbReference type="NCBI Taxonomy" id="1008152"/>
    <lineage>
        <taxon>Archaea</taxon>
        <taxon>Methanobacteriati</taxon>
        <taxon>Methanobacteriota</taxon>
        <taxon>Stenosarchaea group</taxon>
        <taxon>Halobacteria</taxon>
        <taxon>Halobacteriales</taxon>
        <taxon>Haladaptataceae</taxon>
        <taxon>Haladaptatus</taxon>
    </lineage>
</organism>
<accession>A0AAV3UCX9</accession>
<dbReference type="EMBL" id="BAABKX010000001">
    <property type="protein sequence ID" value="GAA5041803.1"/>
    <property type="molecule type" value="Genomic_DNA"/>
</dbReference>
<name>A0AAV3UCX9_9EURY</name>
<dbReference type="AlphaFoldDB" id="A0AAV3UCX9"/>
<keyword evidence="2" id="KW-1185">Reference proteome</keyword>
<dbReference type="Proteomes" id="UP001501729">
    <property type="component" value="Unassembled WGS sequence"/>
</dbReference>
<gene>
    <name evidence="1" type="ORF">GCM10025751_04400</name>
</gene>
<reference evidence="1 2" key="1">
    <citation type="journal article" date="2019" name="Int. J. Syst. Evol. Microbiol.">
        <title>The Global Catalogue of Microorganisms (GCM) 10K type strain sequencing project: providing services to taxonomists for standard genome sequencing and annotation.</title>
        <authorList>
            <consortium name="The Broad Institute Genomics Platform"/>
            <consortium name="The Broad Institute Genome Sequencing Center for Infectious Disease"/>
            <person name="Wu L."/>
            <person name="Ma J."/>
        </authorList>
    </citation>
    <scope>NUCLEOTIDE SEQUENCE [LARGE SCALE GENOMIC DNA]</scope>
    <source>
        <strain evidence="1 2">JCM 17504</strain>
    </source>
</reference>
<sequence>MTQSDAKSENQTVQKECDMPECANIGTKACRDPSNSLLDLCRKCRREWPVEVLES</sequence>